<gene>
    <name evidence="1" type="ORF">D9F05_20945</name>
</gene>
<evidence type="ECO:0000313" key="1">
    <source>
        <dbReference type="EMBL" id="MHO06781.1"/>
    </source>
</evidence>
<name>A0A3L0X7P9_ECOLX</name>
<reference evidence="1" key="1">
    <citation type="submission" date="2018-10" db="EMBL/GenBank/DDBJ databases">
        <authorList>
            <consortium name="NARMS: The National Antimicrobial Resistance Monitoring System"/>
        </authorList>
    </citation>
    <scope>NUCLEOTIDE SEQUENCE [LARGE SCALE GENOMIC DNA]</scope>
    <source>
        <strain evidence="1">CVM N17EC0388</strain>
    </source>
</reference>
<dbReference type="EMBL" id="RNRV01000053">
    <property type="protein sequence ID" value="MHO06781.1"/>
    <property type="molecule type" value="Genomic_DNA"/>
</dbReference>
<organism evidence="1">
    <name type="scientific">Escherichia coli</name>
    <dbReference type="NCBI Taxonomy" id="562"/>
    <lineage>
        <taxon>Bacteria</taxon>
        <taxon>Pseudomonadati</taxon>
        <taxon>Pseudomonadota</taxon>
        <taxon>Gammaproteobacteria</taxon>
        <taxon>Enterobacterales</taxon>
        <taxon>Enterobacteriaceae</taxon>
        <taxon>Escherichia</taxon>
    </lineage>
</organism>
<dbReference type="AlphaFoldDB" id="A0A3L0X7P9"/>
<comment type="caution">
    <text evidence="1">The sequence shown here is derived from an EMBL/GenBank/DDBJ whole genome shotgun (WGS) entry which is preliminary data.</text>
</comment>
<accession>A0A3L0X7P9</accession>
<protein>
    <submittedName>
        <fullName evidence="1">Uncharacterized protein</fullName>
    </submittedName>
</protein>
<sequence>MPKRITFQADRDSTICEIDNYSRAKKLSRSAVISSLLNALAPRLKCINAHYSAAKDLERELTNVLEQQDCLLPQEQFAISAEEHFHQLWIMKIRHPRNIVDYKIHEHKKTKTNMEQDEISYIKEMLENIVNKMAVEKAIFIYTDRRVSHKFQKAGGLSNTLLINQSEYEGYFFDFANSKPLPMLDVIAHGIKEALKRHQATLPIPCVCWIPIYYVDDMVIMTPVIKSTDVKKQKLTMDKAIIINLLGQEVVT</sequence>
<proteinExistence type="predicted"/>